<dbReference type="SUPFAM" id="SSF103473">
    <property type="entry name" value="MFS general substrate transporter"/>
    <property type="match status" value="1"/>
</dbReference>
<keyword evidence="7 9" id="KW-0472">Membrane</keyword>
<evidence type="ECO:0000313" key="10">
    <source>
        <dbReference type="EMBL" id="EAV47321.1"/>
    </source>
</evidence>
<feature type="transmembrane region" description="Helical" evidence="9">
    <location>
        <begin position="305"/>
        <end position="328"/>
    </location>
</feature>
<feature type="transmembrane region" description="Helical" evidence="9">
    <location>
        <begin position="267"/>
        <end position="285"/>
    </location>
</feature>
<dbReference type="PROSITE" id="PS01023">
    <property type="entry name" value="PTR2_2"/>
    <property type="match status" value="1"/>
</dbReference>
<dbReference type="GO" id="GO:0005886">
    <property type="term" value="C:plasma membrane"/>
    <property type="evidence" value="ECO:0007669"/>
    <property type="project" value="UniProtKB-SubCell"/>
</dbReference>
<dbReference type="OrthoDB" id="9772725at2"/>
<feature type="transmembrane region" description="Helical" evidence="9">
    <location>
        <begin position="207"/>
        <end position="227"/>
    </location>
</feature>
<proteinExistence type="inferred from homology"/>
<keyword evidence="3" id="KW-1003">Cell membrane</keyword>
<dbReference type="InterPro" id="IPR036259">
    <property type="entry name" value="MFS_trans_sf"/>
</dbReference>
<feature type="transmembrane region" description="Helical" evidence="9">
    <location>
        <begin position="233"/>
        <end position="251"/>
    </location>
</feature>
<evidence type="ECO:0000256" key="6">
    <source>
        <dbReference type="ARBA" id="ARBA00022989"/>
    </source>
</evidence>
<evidence type="ECO:0000256" key="3">
    <source>
        <dbReference type="ARBA" id="ARBA00022475"/>
    </source>
</evidence>
<comment type="caution">
    <text evidence="10">The sequence shown here is derived from an EMBL/GenBank/DDBJ whole genome shotgun (WGS) entry which is preliminary data.</text>
</comment>
<keyword evidence="11" id="KW-1185">Reference proteome</keyword>
<dbReference type="PANTHER" id="PTHR23517:SF15">
    <property type="entry name" value="PROTON-DEPENDENT OLIGOPEPTIDE FAMILY TRANSPORT PROTEIN"/>
    <property type="match status" value="1"/>
</dbReference>
<feature type="transmembrane region" description="Helical" evidence="9">
    <location>
        <begin position="140"/>
        <end position="159"/>
    </location>
</feature>
<dbReference type="GO" id="GO:1904680">
    <property type="term" value="F:peptide transmembrane transporter activity"/>
    <property type="evidence" value="ECO:0007669"/>
    <property type="project" value="InterPro"/>
</dbReference>
<keyword evidence="5" id="KW-0653">Protein transport</keyword>
<evidence type="ECO:0000256" key="9">
    <source>
        <dbReference type="SAM" id="Phobius"/>
    </source>
</evidence>
<dbReference type="GO" id="GO:0006857">
    <property type="term" value="P:oligopeptide transport"/>
    <property type="evidence" value="ECO:0007669"/>
    <property type="project" value="InterPro"/>
</dbReference>
<comment type="subcellular location">
    <subcellularLocation>
        <location evidence="1">Cell membrane</location>
        <topology evidence="1">Multi-pass membrane protein</topology>
    </subcellularLocation>
    <subcellularLocation>
        <location evidence="8">Membrane</location>
        <topology evidence="8">Multi-pass membrane protein</topology>
    </subcellularLocation>
</comment>
<evidence type="ECO:0000256" key="2">
    <source>
        <dbReference type="ARBA" id="ARBA00022448"/>
    </source>
</evidence>
<evidence type="ECO:0000256" key="4">
    <source>
        <dbReference type="ARBA" id="ARBA00022692"/>
    </source>
</evidence>
<feature type="transmembrane region" description="Helical" evidence="9">
    <location>
        <begin position="103"/>
        <end position="128"/>
    </location>
</feature>
<accession>A0P711</accession>
<keyword evidence="6 9" id="KW-1133">Transmembrane helix</keyword>
<dbReference type="Proteomes" id="UP000054262">
    <property type="component" value="Unassembled WGS sequence"/>
</dbReference>
<organism evidence="10 11">
    <name type="scientific">Methylophilales bacterium HTCC2181</name>
    <dbReference type="NCBI Taxonomy" id="383631"/>
    <lineage>
        <taxon>Bacteria</taxon>
        <taxon>Pseudomonadati</taxon>
        <taxon>Pseudomonadota</taxon>
        <taxon>Betaproteobacteria</taxon>
        <taxon>Nitrosomonadales</taxon>
        <taxon>OM43 clade</taxon>
    </lineage>
</organism>
<feature type="transmembrane region" description="Helical" evidence="9">
    <location>
        <begin position="409"/>
        <end position="428"/>
    </location>
</feature>
<dbReference type="PANTHER" id="PTHR23517">
    <property type="entry name" value="RESISTANCE PROTEIN MDTM, PUTATIVE-RELATED-RELATED"/>
    <property type="match status" value="1"/>
</dbReference>
<feature type="transmembrane region" description="Helical" evidence="9">
    <location>
        <begin position="349"/>
        <end position="368"/>
    </location>
</feature>
<dbReference type="NCBIfam" id="TIGR00924">
    <property type="entry name" value="yjdL_sub1_fam"/>
    <property type="match status" value="1"/>
</dbReference>
<dbReference type="EMBL" id="AAUX01000001">
    <property type="protein sequence ID" value="EAV47321.1"/>
    <property type="molecule type" value="Genomic_DNA"/>
</dbReference>
<feature type="transmembrane region" description="Helical" evidence="9">
    <location>
        <begin position="51"/>
        <end position="71"/>
    </location>
</feature>
<dbReference type="InterPro" id="IPR000109">
    <property type="entry name" value="POT_fam"/>
</dbReference>
<dbReference type="AlphaFoldDB" id="A0P711"/>
<evidence type="ECO:0000313" key="11">
    <source>
        <dbReference type="Proteomes" id="UP000054262"/>
    </source>
</evidence>
<reference evidence="10 11" key="1">
    <citation type="submission" date="2006-11" db="EMBL/GenBank/DDBJ databases">
        <authorList>
            <person name="Giovannoni S."/>
            <person name="Vergin K."/>
            <person name="Ferriera S."/>
            <person name="Johnson J."/>
            <person name="Kravitz S."/>
            <person name="Beeson K."/>
            <person name="Sutton G."/>
            <person name="Rogers Y.-H."/>
            <person name="Friedman R."/>
            <person name="Frazier M."/>
            <person name="Venter J.C."/>
        </authorList>
    </citation>
    <scope>NUCLEOTIDE SEQUENCE [LARGE SCALE GENOMIC DNA]</scope>
    <source>
        <strain evidence="10 11">HTCC2181</strain>
    </source>
</reference>
<evidence type="ECO:0000256" key="7">
    <source>
        <dbReference type="ARBA" id="ARBA00023136"/>
    </source>
</evidence>
<keyword evidence="2 8" id="KW-0813">Transport</keyword>
<gene>
    <name evidence="10" type="ORF">MB2181_04570</name>
</gene>
<protein>
    <submittedName>
        <fullName evidence="10">Dipeptide/tripeptide permease</fullName>
    </submittedName>
</protein>
<evidence type="ECO:0000256" key="8">
    <source>
        <dbReference type="RuleBase" id="RU003755"/>
    </source>
</evidence>
<keyword evidence="5" id="KW-0571">Peptide transport</keyword>
<evidence type="ECO:0000256" key="1">
    <source>
        <dbReference type="ARBA" id="ARBA00004651"/>
    </source>
</evidence>
<feature type="transmembrane region" description="Helical" evidence="9">
    <location>
        <begin position="374"/>
        <end position="397"/>
    </location>
</feature>
<feature type="transmembrane region" description="Helical" evidence="9">
    <location>
        <begin position="165"/>
        <end position="186"/>
    </location>
</feature>
<dbReference type="Pfam" id="PF00854">
    <property type="entry name" value="PTR2"/>
    <property type="match status" value="1"/>
</dbReference>
<evidence type="ECO:0000256" key="5">
    <source>
        <dbReference type="ARBA" id="ARBA00022856"/>
    </source>
</evidence>
<sequence>MENNNTLSQPKSLRILFLTEMWERFSYYGMRALLVLYLVQSQGYSAFDAMHIYAIYTGLVYLTPVIGGYLADHYLGQQKSILIGGITMMFGHLFMANPSTLNLALGLLIIGNGFFKPNISSLLGGFYLTNDARRDGGYSFFYVGINMGAFIAPLLIGYVGEVIDWHYGFVLAAVGMFMGLLHFSLNQKQIASDDLTQRSRVLSYKEWWQVMALALLNIPIVLLVLTLHPLLTIYQNLIWLSIFLIVTYVVLKKRSLFQAVPSHDLKRIIYIAILSLFVIFFWVGFEQAGGSLTLFAHEKIDRQIMSFIIPASFFQSVNPLIIIFLGPLMANIWLRIDRGKLRMSTPQKMGSGIMLLGLGFLLLSVVSQNQDSKISLWWLVMVYFCHTLGELCLSPIGLSMVSKVSPKKLVSIMMGFWFLSSAIANYMAGRLPELLVYFNINLFSFLTATSLLAGLLLYFMAPFLENLIRK</sequence>
<dbReference type="CDD" id="cd17346">
    <property type="entry name" value="MFS_DtpA_like"/>
    <property type="match status" value="1"/>
</dbReference>
<name>A0P711_9PROT</name>
<feature type="transmembrane region" description="Helical" evidence="9">
    <location>
        <begin position="434"/>
        <end position="460"/>
    </location>
</feature>
<dbReference type="InterPro" id="IPR050171">
    <property type="entry name" value="MFS_Transporters"/>
</dbReference>
<dbReference type="InterPro" id="IPR018456">
    <property type="entry name" value="PTR2_symporter_CS"/>
</dbReference>
<dbReference type="InterPro" id="IPR005279">
    <property type="entry name" value="Dipep/tripep_permease"/>
</dbReference>
<dbReference type="Gene3D" id="1.20.1250.20">
    <property type="entry name" value="MFS general substrate transporter like domains"/>
    <property type="match status" value="1"/>
</dbReference>
<keyword evidence="4 8" id="KW-0812">Transmembrane</keyword>
<comment type="similarity">
    <text evidence="8">Belongs to the major facilitator superfamily. Proton-dependent oligopeptide transporter (POT/PTR) (TC 2.A.17) family.</text>
</comment>